<protein>
    <recommendedName>
        <fullName evidence="4">Rap-GAP domain-containing protein</fullName>
    </recommendedName>
</protein>
<proteinExistence type="predicted"/>
<organism evidence="2 3">
    <name type="scientific">Blattamonas nauphoetae</name>
    <dbReference type="NCBI Taxonomy" id="2049346"/>
    <lineage>
        <taxon>Eukaryota</taxon>
        <taxon>Metamonada</taxon>
        <taxon>Preaxostyla</taxon>
        <taxon>Oxymonadida</taxon>
        <taxon>Blattamonas</taxon>
    </lineage>
</organism>
<comment type="caution">
    <text evidence="2">The sequence shown here is derived from an EMBL/GenBank/DDBJ whole genome shotgun (WGS) entry which is preliminary data.</text>
</comment>
<feature type="compositionally biased region" description="Low complexity" evidence="1">
    <location>
        <begin position="1086"/>
        <end position="1111"/>
    </location>
</feature>
<feature type="region of interest" description="Disordered" evidence="1">
    <location>
        <begin position="1072"/>
        <end position="1115"/>
    </location>
</feature>
<accession>A0ABQ9XZN1</accession>
<evidence type="ECO:0000313" key="2">
    <source>
        <dbReference type="EMBL" id="KAK2956933.1"/>
    </source>
</evidence>
<sequence length="1602" mass="178388">MWVDRQRRAGYSLKDDEVQLIVNDKGPALIKLFSESIPSLDSSCAKKALSSSDLRDYYSSVLKLTINVPTSELTANLKLFQQFLDGSLSFQSKSDARIGAFRILMVLSRRLKGDFPAAHIHIQKSFNYTPLATTKQERDNIPNLNTDPPFAFCVRTKPSDEAEFSEMLTILMETVTNDLGTFEWWFSLIMDTVLFYIVDRPYPLYKGKPTTSKAVFVDHIPLSVVQALAPACSKWISNSALFPFLFSNDTRVETIINLVILIITNFPLPSSSDPSFRESTAIFDSLLSFVINWVEDSSKTQDKSSFGLQIPIDEQERFFVFLGRNVAKTMSNVNNHYVDLHLQRFRTLFTSLIDCPHKLTVSSKTELFKYWFTGLEALNSSLSPPAPLQRSSSQLPSTVSFTPDEYALLFEAFLRSFVKSSGDDKIAWNTMCTYITQKLSTHTMIVTIWMKILREMTTDMIFSLNSPTPIISEFCFLPSKCHCQKAVISRDASGQIIASGAYRNAPTPSKLDGTWIPFFSSSSSEELSVKWARMLYMFSTPDYMSIESHKIYMMCLATIVDQFISNPTSELFVMSFSIPRVNFIDLNVIPYTHSTRPSTHDSKLMSTHHTQRPPPTIQPSTLFNLIGPLLFAGTSCKQHSFGDGISIGLATIVHLLRSSPALVPQHFVLESMNSLTVPFVSRRSDIIVHILPFLREVLLYSPPFTLPLLPLLSSNITPTALKTMNRMDILNTISAFCTATLAVSSFSHLGSTGLAESSFSWGQTRTNIVSFCQECLPRSTTLTTTQKPAPVTGTLEVQFAALSCLGIVAIDVLHQDTTNTYLLSTVCEPIITILNDLTFTQATNTPITWMELVRLRSVTEVLYSLVYSWTQSATVHHALILKIVTALVQTASKVMTLDGSAEIVEFFVLPLFDLILEWICLLPALLSNHKLIQRFITLLSKCTNHPLNTDSVHSIPSPQHTLSTGEMFHQLLRTHSGAAHSIRPTFADLCSTVSTLDPVIKVRLASTFSLMFLSSSTLEFSVVMGEDDEEERERKKGRTLTFAQNGGILSFAPASAKQLNTLNSTPAAQTAMKSNPFVSPSTSPRATFSQTSPFSSSPSATSLPSSSSTPPINMTVRTPIGKRTWVVNEVLFDQDADVAEERKKLNEGEVFYKQEKERGLREERQDEQDSNSVSSRTITPVPPPSSPDPVQLSQNPFTNPTAKSLLRQSPFKVRASTDQETRDMDAPAQFAEIAQKSPTPALLNESNSPNVDASSLPQQPVYDPQSELFSPDVHPQAQLADVEGGEMGNQKNPLSTIRFLLSQLGIVDSDIRRTWTQLGREITDDNGQPLFDQLMDSLDAISGKKTVDVCVVYVGEVGDWKDGNDEGTMSPQEAAILASNQVSLPFAEFLRAMAWQKKGEWEWENSTTMIKFHVVQIENWAKKEETTTTEPETQKWDRRMRQTASSCQLCVVWDENEVPLSLSFLDHFSFAFRIVPHPSDDAPSLFTITPIPNTAKASEISEKGRKVDFAPTVSVGNTTLPSAVQSMPIVTAMVVPPHLLGVMTRAACVNVVRTTKISVGESPSIDHWIVRLLFILEAIELTKVEKNPSVYYRSLFSLTHNE</sequence>
<feature type="region of interest" description="Disordered" evidence="1">
    <location>
        <begin position="1154"/>
        <end position="1223"/>
    </location>
</feature>
<name>A0ABQ9XZN1_9EUKA</name>
<feature type="compositionally biased region" description="Basic and acidic residues" evidence="1">
    <location>
        <begin position="1154"/>
        <end position="1164"/>
    </location>
</feature>
<keyword evidence="3" id="KW-1185">Reference proteome</keyword>
<feature type="compositionally biased region" description="Polar residues" evidence="1">
    <location>
        <begin position="1072"/>
        <end position="1085"/>
    </location>
</feature>
<gene>
    <name evidence="2" type="ORF">BLNAU_8008</name>
</gene>
<feature type="compositionally biased region" description="Polar residues" evidence="1">
    <location>
        <begin position="1244"/>
        <end position="1258"/>
    </location>
</feature>
<feature type="region of interest" description="Disordered" evidence="1">
    <location>
        <begin position="1238"/>
        <end position="1265"/>
    </location>
</feature>
<evidence type="ECO:0008006" key="4">
    <source>
        <dbReference type="Google" id="ProtNLM"/>
    </source>
</evidence>
<dbReference type="Proteomes" id="UP001281761">
    <property type="component" value="Unassembled WGS sequence"/>
</dbReference>
<reference evidence="2 3" key="1">
    <citation type="journal article" date="2022" name="bioRxiv">
        <title>Genomics of Preaxostyla Flagellates Illuminates Evolutionary Transitions and the Path Towards Mitochondrial Loss.</title>
        <authorList>
            <person name="Novak L.V.F."/>
            <person name="Treitli S.C."/>
            <person name="Pyrih J."/>
            <person name="Halakuc P."/>
            <person name="Pipaliya S.V."/>
            <person name="Vacek V."/>
            <person name="Brzon O."/>
            <person name="Soukal P."/>
            <person name="Eme L."/>
            <person name="Dacks J.B."/>
            <person name="Karnkowska A."/>
            <person name="Elias M."/>
            <person name="Hampl V."/>
        </authorList>
    </citation>
    <scope>NUCLEOTIDE SEQUENCE [LARGE SCALE GENOMIC DNA]</scope>
    <source>
        <strain evidence="2">NAU3</strain>
        <tissue evidence="2">Gut</tissue>
    </source>
</reference>
<evidence type="ECO:0000256" key="1">
    <source>
        <dbReference type="SAM" id="MobiDB-lite"/>
    </source>
</evidence>
<dbReference type="EMBL" id="JARBJD010000050">
    <property type="protein sequence ID" value="KAK2956933.1"/>
    <property type="molecule type" value="Genomic_DNA"/>
</dbReference>
<evidence type="ECO:0000313" key="3">
    <source>
        <dbReference type="Proteomes" id="UP001281761"/>
    </source>
</evidence>